<sequence>MRGIPIGLADEDIDPPLLPPESLTTNLVDIYFPATLYVAQLNIDLVDRHGKRKPGLWRKTIREFNQENELRSPSSYVVHSKALVTFFDLTDSNNPYRHLIEPGTAEAHRSKDFWTIDEDHERVFKSLLRFSLQQRLFQERVRWENDDKAFVFLPYKNGENQREESWQGEKKSKRSVFSIKLNKKDPSKIYMQKHLSFSVDFLHFDENWLMSITPSWFFSYGTDFKKSGYSHDNLSWIKRQENNQQVVNHFRFIAAWLRSIDEEDLFSEKSVKDSFLSFGQILSFEGAPSLDESKWAALPEPSDDEAEQRLRFFD</sequence>
<accession>A0ABN1D5E1</accession>
<proteinExistence type="predicted"/>
<dbReference type="RefSeq" id="WP_343928858.1">
    <property type="nucleotide sequence ID" value="NZ_BAAAEN010000053.1"/>
</dbReference>
<evidence type="ECO:0000313" key="2">
    <source>
        <dbReference type="Proteomes" id="UP001501706"/>
    </source>
</evidence>
<name>A0ABN1D5E1_9BURK</name>
<keyword evidence="2" id="KW-1185">Reference proteome</keyword>
<gene>
    <name evidence="1" type="ORF">GCM10009097_59580</name>
</gene>
<organism evidence="1 2">
    <name type="scientific">Pigmentiphaga daeguensis</name>
    <dbReference type="NCBI Taxonomy" id="414049"/>
    <lineage>
        <taxon>Bacteria</taxon>
        <taxon>Pseudomonadati</taxon>
        <taxon>Pseudomonadota</taxon>
        <taxon>Betaproteobacteria</taxon>
        <taxon>Burkholderiales</taxon>
        <taxon>Alcaligenaceae</taxon>
        <taxon>Pigmentiphaga</taxon>
    </lineage>
</organism>
<comment type="caution">
    <text evidence="1">The sequence shown here is derived from an EMBL/GenBank/DDBJ whole genome shotgun (WGS) entry which is preliminary data.</text>
</comment>
<dbReference type="EMBL" id="BAAAEN010000053">
    <property type="protein sequence ID" value="GAA0534701.1"/>
    <property type="molecule type" value="Genomic_DNA"/>
</dbReference>
<protein>
    <submittedName>
        <fullName evidence="1">Uncharacterized protein</fullName>
    </submittedName>
</protein>
<evidence type="ECO:0000313" key="1">
    <source>
        <dbReference type="EMBL" id="GAA0534701.1"/>
    </source>
</evidence>
<reference evidence="1 2" key="1">
    <citation type="journal article" date="2019" name="Int. J. Syst. Evol. Microbiol.">
        <title>The Global Catalogue of Microorganisms (GCM) 10K type strain sequencing project: providing services to taxonomists for standard genome sequencing and annotation.</title>
        <authorList>
            <consortium name="The Broad Institute Genomics Platform"/>
            <consortium name="The Broad Institute Genome Sequencing Center for Infectious Disease"/>
            <person name="Wu L."/>
            <person name="Ma J."/>
        </authorList>
    </citation>
    <scope>NUCLEOTIDE SEQUENCE [LARGE SCALE GENOMIC DNA]</scope>
    <source>
        <strain evidence="1 2">JCM 14330</strain>
    </source>
</reference>
<dbReference type="Proteomes" id="UP001501706">
    <property type="component" value="Unassembled WGS sequence"/>
</dbReference>